<dbReference type="InterPro" id="IPR013785">
    <property type="entry name" value="Aldolase_TIM"/>
</dbReference>
<comment type="catalytic activity">
    <reaction evidence="7 8">
        <text>D-erythrose 4-phosphate + phosphoenolpyruvate + H2O = 7-phospho-2-dehydro-3-deoxy-D-arabino-heptonate + phosphate</text>
        <dbReference type="Rhea" id="RHEA:14717"/>
        <dbReference type="ChEBI" id="CHEBI:15377"/>
        <dbReference type="ChEBI" id="CHEBI:16897"/>
        <dbReference type="ChEBI" id="CHEBI:43474"/>
        <dbReference type="ChEBI" id="CHEBI:58394"/>
        <dbReference type="ChEBI" id="CHEBI:58702"/>
        <dbReference type="EC" id="2.5.1.54"/>
    </reaction>
</comment>
<comment type="caution">
    <text evidence="10">The sequence shown here is derived from an EMBL/GenBank/DDBJ whole genome shotgun (WGS) entry which is preliminary data.</text>
</comment>
<dbReference type="PANTHER" id="PTHR21225:SF12">
    <property type="entry name" value="PHOSPHO-2-DEHYDRO-3-DEOXYHEPTONATE ALDOLASE, TYROSINE-INHIBITED"/>
    <property type="match status" value="1"/>
</dbReference>
<proteinExistence type="inferred from homology"/>
<dbReference type="HOGENOM" id="CLU_030903_0_0_9"/>
<evidence type="ECO:0000313" key="10">
    <source>
        <dbReference type="EMBL" id="EHL14253.1"/>
    </source>
</evidence>
<dbReference type="PATRIC" id="fig|796943.3.peg.107"/>
<dbReference type="GO" id="GO:0009073">
    <property type="term" value="P:aromatic amino acid family biosynthetic process"/>
    <property type="evidence" value="ECO:0007669"/>
    <property type="project" value="UniProtKB-KW"/>
</dbReference>
<evidence type="ECO:0000259" key="9">
    <source>
        <dbReference type="Pfam" id="PF00793"/>
    </source>
</evidence>
<dbReference type="EC" id="2.5.1.54" evidence="8"/>
<dbReference type="RefSeq" id="WP_009533970.1">
    <property type="nucleotide sequence ID" value="NZ_KE148312.1"/>
</dbReference>
<dbReference type="SUPFAM" id="SSF51569">
    <property type="entry name" value="Aldolase"/>
    <property type="match status" value="1"/>
</dbReference>
<dbReference type="Pfam" id="PF00793">
    <property type="entry name" value="DAHP_synth_1"/>
    <property type="match status" value="1"/>
</dbReference>
<evidence type="ECO:0000256" key="2">
    <source>
        <dbReference type="ARBA" id="ARBA00004688"/>
    </source>
</evidence>
<dbReference type="PANTHER" id="PTHR21225">
    <property type="entry name" value="PHOSPHO-2-DEHYDRO-3-DEOXYHEPTONATE ALDOLASE DAHP SYNTHETASE"/>
    <property type="match status" value="1"/>
</dbReference>
<name>G9WK56_9FIRM</name>
<evidence type="ECO:0000256" key="8">
    <source>
        <dbReference type="PIRNR" id="PIRNR001361"/>
    </source>
</evidence>
<protein>
    <recommendedName>
        <fullName evidence="8">Phospho-2-dehydro-3-deoxyheptonate aldolase</fullName>
        <ecNumber evidence="8">2.5.1.54</ecNumber>
    </recommendedName>
</protein>
<organism evidence="10 11">
    <name type="scientific">Oribacterium parvum ACB1</name>
    <dbReference type="NCBI Taxonomy" id="796943"/>
    <lineage>
        <taxon>Bacteria</taxon>
        <taxon>Bacillati</taxon>
        <taxon>Bacillota</taxon>
        <taxon>Clostridia</taxon>
        <taxon>Lachnospirales</taxon>
        <taxon>Lachnospiraceae</taxon>
        <taxon>Oribacterium</taxon>
    </lineage>
</organism>
<dbReference type="PIRSF" id="PIRSF001361">
    <property type="entry name" value="DAHP_synthase"/>
    <property type="match status" value="1"/>
</dbReference>
<evidence type="ECO:0000256" key="3">
    <source>
        <dbReference type="ARBA" id="ARBA00007985"/>
    </source>
</evidence>
<evidence type="ECO:0000256" key="7">
    <source>
        <dbReference type="ARBA" id="ARBA00047508"/>
    </source>
</evidence>
<evidence type="ECO:0000256" key="4">
    <source>
        <dbReference type="ARBA" id="ARBA00022605"/>
    </source>
</evidence>
<dbReference type="STRING" id="796943.HMPREF9625_00096"/>
<feature type="domain" description="DAHP synthetase I/KDSA" evidence="9">
    <location>
        <begin position="34"/>
        <end position="332"/>
    </location>
</feature>
<gene>
    <name evidence="10" type="ORF">HMPREF9625_00096</name>
</gene>
<evidence type="ECO:0000256" key="5">
    <source>
        <dbReference type="ARBA" id="ARBA00022679"/>
    </source>
</evidence>
<evidence type="ECO:0000313" key="11">
    <source>
        <dbReference type="Proteomes" id="UP000018461"/>
    </source>
</evidence>
<evidence type="ECO:0000256" key="1">
    <source>
        <dbReference type="ARBA" id="ARBA00003726"/>
    </source>
</evidence>
<keyword evidence="4 8" id="KW-0028">Amino-acid biosynthesis</keyword>
<accession>G9WK56</accession>
<dbReference type="InterPro" id="IPR006218">
    <property type="entry name" value="DAHP1/KDSA"/>
</dbReference>
<comment type="similarity">
    <text evidence="3 8">Belongs to the class-I DAHP synthase family.</text>
</comment>
<comment type="function">
    <text evidence="1 8">Stereospecific condensation of phosphoenolpyruvate (PEP) and D-erythrose-4-phosphate (E4P) giving rise to 3-deoxy-D-arabino-heptulosonate-7-phosphate (DAHP).</text>
</comment>
<reference evidence="10" key="1">
    <citation type="submission" date="2011-08" db="EMBL/GenBank/DDBJ databases">
        <authorList>
            <consortium name="The Broad Institute Genome Sequencing Platform"/>
            <person name="Earl A."/>
            <person name="Ward D."/>
            <person name="Feldgarden M."/>
            <person name="Gevers D."/>
            <person name="Sizova M."/>
            <person name="Hazen A."/>
            <person name="Epstein S."/>
            <person name="Young S.K."/>
            <person name="Zeng Q."/>
            <person name="Gargeya S."/>
            <person name="Fitzgerald M."/>
            <person name="Haas B."/>
            <person name="Abouelleil A."/>
            <person name="Alvarado L."/>
            <person name="Arachchi H.M."/>
            <person name="Berlin A."/>
            <person name="Brown A."/>
            <person name="Chapman S.B."/>
            <person name="Chen Z."/>
            <person name="Dunbar C."/>
            <person name="Freedman E."/>
            <person name="Gearin G."/>
            <person name="Gellesch M."/>
            <person name="Goldberg J."/>
            <person name="Griggs A."/>
            <person name="Gujja S."/>
            <person name="Heiman D."/>
            <person name="Howarth C."/>
            <person name="Larson L."/>
            <person name="Lui A."/>
            <person name="MacDonald P.J.P."/>
            <person name="Montmayeur A."/>
            <person name="Murphy C."/>
            <person name="Neiman D."/>
            <person name="Pearson M."/>
            <person name="Priest M."/>
            <person name="Roberts A."/>
            <person name="Saif S."/>
            <person name="Shea T."/>
            <person name="Shenoy N."/>
            <person name="Sisk P."/>
            <person name="Stolte C."/>
            <person name="Sykes S."/>
            <person name="Wortman J."/>
            <person name="Nusbaum C."/>
            <person name="Birren B."/>
        </authorList>
    </citation>
    <scope>NUCLEOTIDE SEQUENCE</scope>
    <source>
        <strain evidence="10">ACB1</strain>
    </source>
</reference>
<keyword evidence="11" id="KW-1185">Reference proteome</keyword>
<reference evidence="10" key="2">
    <citation type="submission" date="2013-03" db="EMBL/GenBank/DDBJ databases">
        <title>The Genome Sequence of Oribacterium sp. ACB1.</title>
        <authorList>
            <consortium name="The Broad Institute Genomics Platform"/>
            <consortium name="The Broad Institute Genome Sequencing Center for Infectious Disease"/>
            <person name="Earl A."/>
            <person name="Ward D."/>
            <person name="Feldgarden M."/>
            <person name="Gevers D."/>
            <person name="Sizova M."/>
            <person name="Hazen A."/>
            <person name="Epstein S."/>
            <person name="Walker B."/>
            <person name="Young S."/>
            <person name="Zeng Q."/>
            <person name="Gargeya S."/>
            <person name="Fitzgerald M."/>
            <person name="Haas B."/>
            <person name="Abouelleil A."/>
            <person name="Allen A.W."/>
            <person name="Alvarado L."/>
            <person name="Arachchi H.M."/>
            <person name="Berlin A.M."/>
            <person name="Chapman S.B."/>
            <person name="Gainer-Dewar J."/>
            <person name="Goldberg J."/>
            <person name="Griggs A."/>
            <person name="Gujja S."/>
            <person name="Hansen M."/>
            <person name="Howarth C."/>
            <person name="Imamovic A."/>
            <person name="Ireland A."/>
            <person name="Larimer J."/>
            <person name="McCowan C."/>
            <person name="Murphy C."/>
            <person name="Pearson M."/>
            <person name="Poon T.W."/>
            <person name="Priest M."/>
            <person name="Roberts A."/>
            <person name="Saif S."/>
            <person name="Shea T."/>
            <person name="Sisk P."/>
            <person name="Sykes S."/>
            <person name="Wortman J."/>
            <person name="Nusbaum C."/>
            <person name="Birren B."/>
        </authorList>
    </citation>
    <scope>NUCLEOTIDE SEQUENCE [LARGE SCALE GENOMIC DNA]</scope>
    <source>
        <strain evidence="10">ACB1</strain>
    </source>
</reference>
<evidence type="ECO:0000256" key="6">
    <source>
        <dbReference type="ARBA" id="ARBA00023141"/>
    </source>
</evidence>
<dbReference type="GO" id="GO:0005737">
    <property type="term" value="C:cytoplasm"/>
    <property type="evidence" value="ECO:0007669"/>
    <property type="project" value="TreeGrafter"/>
</dbReference>
<dbReference type="EMBL" id="AFZC02000003">
    <property type="protein sequence ID" value="EHL14253.1"/>
    <property type="molecule type" value="Genomic_DNA"/>
</dbReference>
<keyword evidence="6 8" id="KW-0057">Aromatic amino acid biosynthesis</keyword>
<dbReference type="UniPathway" id="UPA00053">
    <property type="reaction ID" value="UER00084"/>
</dbReference>
<dbReference type="GO" id="GO:0008652">
    <property type="term" value="P:amino acid biosynthetic process"/>
    <property type="evidence" value="ECO:0007669"/>
    <property type="project" value="UniProtKB-KW"/>
</dbReference>
<dbReference type="Proteomes" id="UP000018461">
    <property type="component" value="Unassembled WGS sequence"/>
</dbReference>
<sequence>MGFTLLHRLPSAEEVRKEYPLSEKLTEIKAKRDAEIKAIFKGESKKFLLVIGPCSADHEDPVLEYCHRLKEVAKDVEDRIIIVPRIYTNKPRTTGEGYKGMLHQPDPEKRPNLTEGIYAIRKLHMKVLEETGFSTADEMLYPDNLSYLSDMMSYVAVGARSVENQQHRLVASGIDVPVGMKNPTSGDLGVMLNSIYAGQHGYEFIFREWEVKTDGNPYTHAIMRGSQNKHGQMLANYHYEDLKLLHSLYEKKELLHPAVIVDTNHCNSGKKYKEQLRIAHEVMHSRKYSTELAHFVKGLMVESYLLEGSAKVEEHILGKSITDPCIGWDDTLRLISNIYDYQSQTKY</sequence>
<dbReference type="Gene3D" id="3.20.20.70">
    <property type="entry name" value="Aldolase class I"/>
    <property type="match status" value="1"/>
</dbReference>
<dbReference type="AlphaFoldDB" id="G9WK56"/>
<keyword evidence="5 8" id="KW-0808">Transferase</keyword>
<comment type="pathway">
    <text evidence="2 8">Metabolic intermediate biosynthesis; chorismate biosynthesis; chorismate from D-erythrose 4-phosphate and phosphoenolpyruvate: step 1/7.</text>
</comment>
<dbReference type="GO" id="GO:0003849">
    <property type="term" value="F:3-deoxy-7-phosphoheptulonate synthase activity"/>
    <property type="evidence" value="ECO:0007669"/>
    <property type="project" value="UniProtKB-EC"/>
</dbReference>
<dbReference type="InterPro" id="IPR006219">
    <property type="entry name" value="DAHP_synth_1"/>
</dbReference>
<dbReference type="GO" id="GO:0009423">
    <property type="term" value="P:chorismate biosynthetic process"/>
    <property type="evidence" value="ECO:0007669"/>
    <property type="project" value="UniProtKB-UniPathway"/>
</dbReference>
<dbReference type="NCBIfam" id="TIGR00034">
    <property type="entry name" value="aroFGH"/>
    <property type="match status" value="1"/>
</dbReference>